<dbReference type="CDD" id="cd12676">
    <property type="entry name" value="RRM3_Nop4p"/>
    <property type="match status" value="1"/>
</dbReference>
<comment type="subcellular location">
    <subcellularLocation>
        <location evidence="1">Nucleus</location>
    </subcellularLocation>
</comment>
<dbReference type="InterPro" id="IPR034808">
    <property type="entry name" value="Nop4p_RRM3"/>
</dbReference>
<dbReference type="Pfam" id="PF00076">
    <property type="entry name" value="RRM_1"/>
    <property type="match status" value="3"/>
</dbReference>
<evidence type="ECO:0000256" key="6">
    <source>
        <dbReference type="SAM" id="MobiDB-lite"/>
    </source>
</evidence>
<gene>
    <name evidence="8" type="ORF">IEQ34_026216</name>
</gene>
<evidence type="ECO:0000256" key="3">
    <source>
        <dbReference type="ARBA" id="ARBA00022884"/>
    </source>
</evidence>
<dbReference type="FunFam" id="3.30.70.330:FF:000406">
    <property type="entry name" value="Related to Nucleolar protein NOP4"/>
    <property type="match status" value="1"/>
</dbReference>
<evidence type="ECO:0000313" key="9">
    <source>
        <dbReference type="Proteomes" id="UP000775213"/>
    </source>
</evidence>
<evidence type="ECO:0000313" key="8">
    <source>
        <dbReference type="EMBL" id="KAH0437577.1"/>
    </source>
</evidence>
<comment type="caution">
    <text evidence="8">The sequence shown here is derived from an EMBL/GenBank/DDBJ whole genome shotgun (WGS) entry which is preliminary data.</text>
</comment>
<dbReference type="InterPro" id="IPR012677">
    <property type="entry name" value="Nucleotide-bd_a/b_plait_sf"/>
</dbReference>
<evidence type="ECO:0000259" key="7">
    <source>
        <dbReference type="PROSITE" id="PS50102"/>
    </source>
</evidence>
<evidence type="ECO:0000256" key="2">
    <source>
        <dbReference type="ARBA" id="ARBA00022737"/>
    </source>
</evidence>
<dbReference type="InterPro" id="IPR035979">
    <property type="entry name" value="RBD_domain_sf"/>
</dbReference>
<evidence type="ECO:0000256" key="5">
    <source>
        <dbReference type="PROSITE-ProRule" id="PRU00176"/>
    </source>
</evidence>
<name>A0AAV7FMF5_DENCH</name>
<dbReference type="Proteomes" id="UP000775213">
    <property type="component" value="Unassembled WGS sequence"/>
</dbReference>
<dbReference type="InterPro" id="IPR000504">
    <property type="entry name" value="RRM_dom"/>
</dbReference>
<dbReference type="GO" id="GO:0003729">
    <property type="term" value="F:mRNA binding"/>
    <property type="evidence" value="ECO:0007669"/>
    <property type="project" value="TreeGrafter"/>
</dbReference>
<keyword evidence="2" id="KW-0677">Repeat</keyword>
<protein>
    <recommendedName>
        <fullName evidence="7">RRM domain-containing protein</fullName>
    </recommendedName>
</protein>
<feature type="region of interest" description="Disordered" evidence="6">
    <location>
        <begin position="464"/>
        <end position="522"/>
    </location>
</feature>
<evidence type="ECO:0000256" key="4">
    <source>
        <dbReference type="ARBA" id="ARBA00023242"/>
    </source>
</evidence>
<feature type="domain" description="RRM" evidence="7">
    <location>
        <begin position="291"/>
        <end position="429"/>
    </location>
</feature>
<keyword evidence="4" id="KW-0539">Nucleus</keyword>
<keyword evidence="3 5" id="KW-0694">RNA-binding</keyword>
<feature type="region of interest" description="Disordered" evidence="6">
    <location>
        <begin position="329"/>
        <end position="383"/>
    </location>
</feature>
<dbReference type="EMBL" id="JAGFBR010000718">
    <property type="protein sequence ID" value="KAH0437577.1"/>
    <property type="molecule type" value="Genomic_DNA"/>
</dbReference>
<proteinExistence type="predicted"/>
<feature type="region of interest" description="Disordered" evidence="6">
    <location>
        <begin position="744"/>
        <end position="812"/>
    </location>
</feature>
<feature type="region of interest" description="Disordered" evidence="6">
    <location>
        <begin position="1"/>
        <end position="24"/>
    </location>
</feature>
<dbReference type="SMART" id="SM00360">
    <property type="entry name" value="RRM"/>
    <property type="match status" value="4"/>
</dbReference>
<dbReference type="PANTHER" id="PTHR48039:SF5">
    <property type="entry name" value="RNA-BINDING PROTEIN 28"/>
    <property type="match status" value="1"/>
</dbReference>
<feature type="compositionally biased region" description="Polar residues" evidence="6">
    <location>
        <begin position="1024"/>
        <end position="1037"/>
    </location>
</feature>
<feature type="domain" description="RRM" evidence="7">
    <location>
        <begin position="60"/>
        <end position="139"/>
    </location>
</feature>
<evidence type="ECO:0000256" key="1">
    <source>
        <dbReference type="ARBA" id="ARBA00004123"/>
    </source>
</evidence>
<dbReference type="GO" id="GO:0005730">
    <property type="term" value="C:nucleolus"/>
    <property type="evidence" value="ECO:0007669"/>
    <property type="project" value="TreeGrafter"/>
</dbReference>
<feature type="compositionally biased region" description="Basic residues" evidence="6">
    <location>
        <begin position="1070"/>
        <end position="1080"/>
    </location>
</feature>
<sequence length="1080" mass="120579">MPPKRYFDNRGSASASKTENDDSLADIAMEDIGEDFTLKEQSSSKIPQRKKKETGPHIQTTLFISSLPFTATSTDLTTLFSDIGPLRRAFIVTEKETGKSKGVGYVTFAIHEDAKRAFEQMQGHSLDGKRKMRIEWATGRFGVGHSDHDLDASNETASPAWPIVSLLRIINRFTNVHVRLGDVENVVYPAPSSIVASELSNDVAHVIYRTPNHAMTAVTKLHAHTFKGAQVSVVLKKRADGAARLDAHMRPDTKAKRDALRKKVEEEQEKVRLSKGVAREHDLKPEINRGSRLIVRNLPFDVTDRDLRAVFLPFGPIYSIDVPQKVAPSKKEEEAALDVSNQADDEEMVEEAEKTTNQAEEMEAEPNLTNDASSVSVKNPTLQKQGRGRGFAFVWHVSRNDAVNAIKGLNGTEIGHGAAEKAQVKAAKGKAGRDAAKKAFETVMQNAQPPRQVAVDWALSKKEWEQKKDESEAGDTDVEAVDDDEEGEEEGDSEPLEIDEDENDEENEGESKPSLPRPEEGTTLFIRNLPYQATEEELRNLFRSFGPLRYAKLTMDNVSKRPKGTAFVCFWQKESAEKALQQAHLVEQEASAGTSSHSAKAAKKANPFSASSILTADPSAPLTSQLSLHGRVLSVVEAVERTEANALATASQSAREKSDKRNTYLMREGVPMPETPLASKLSEVEIDRRLSNFQMRKVQMIKNPSLFISKTRLSVRQLPLFVTDKVLKRLAEFAVKRFDEQVEAGEREDLTTEEIQESRRLAKEMQRSEDAADAREQRNDGDDENEEDKTSASKKQQLRLKRKSALQRRRMTNKGGYVVAQSKVIRAKDRLDATTGIGRSHGYGFVEMVTFADALKFVRFANANGNLRKDMLSWYAEELGGMLTKLQKDRDPSKITKEDDEWVARKRRIEKKKAQLEAGHVDVEEEGTRGGLLVVEFSIENVVTVKRRSERNRDKIRSGRDRQSRGENGDHSKGNHMQNARTRLGKRSRNDESSSSAGGRSEERANKKPRKPPTWNQKTKKGVSKQQPFVVPTTTDNGYADRSQRVKSNGAENAEKSTTKKGSIVGSIIGRKRKMKSGKK</sequence>
<feature type="domain" description="RRM" evidence="7">
    <location>
        <begin position="522"/>
        <end position="585"/>
    </location>
</feature>
<feature type="compositionally biased region" description="Basic and acidic residues" evidence="6">
    <location>
        <begin position="744"/>
        <end position="780"/>
    </location>
</feature>
<dbReference type="PANTHER" id="PTHR48039">
    <property type="entry name" value="RNA-BINDING MOTIF PROTEIN 14B"/>
    <property type="match status" value="1"/>
</dbReference>
<feature type="compositionally biased region" description="Acidic residues" evidence="6">
    <location>
        <begin position="472"/>
        <end position="508"/>
    </location>
</feature>
<accession>A0AAV7FMF5</accession>
<dbReference type="PROSITE" id="PS50102">
    <property type="entry name" value="RRM"/>
    <property type="match status" value="3"/>
</dbReference>
<feature type="compositionally biased region" description="Basic and acidic residues" evidence="6">
    <location>
        <begin position="951"/>
        <end position="973"/>
    </location>
</feature>
<dbReference type="Gene3D" id="3.30.70.330">
    <property type="match status" value="3"/>
</dbReference>
<dbReference type="SUPFAM" id="SSF54928">
    <property type="entry name" value="RNA-binding domain, RBD"/>
    <property type="match status" value="3"/>
</dbReference>
<feature type="compositionally biased region" description="Polar residues" evidence="6">
    <location>
        <begin position="367"/>
        <end position="383"/>
    </location>
</feature>
<feature type="region of interest" description="Disordered" evidence="6">
    <location>
        <begin position="948"/>
        <end position="1080"/>
    </location>
</feature>
<keyword evidence="9" id="KW-1185">Reference proteome</keyword>
<feature type="compositionally biased region" description="Basic residues" evidence="6">
    <location>
        <begin position="796"/>
        <end position="812"/>
    </location>
</feature>
<dbReference type="InterPro" id="IPR051945">
    <property type="entry name" value="RRM_MRD1_RNA_proc_ribogen"/>
</dbReference>
<dbReference type="AlphaFoldDB" id="A0AAV7FMF5"/>
<organism evidence="8 9">
    <name type="scientific">Dendrobium chrysotoxum</name>
    <name type="common">Orchid</name>
    <dbReference type="NCBI Taxonomy" id="161865"/>
    <lineage>
        <taxon>Eukaryota</taxon>
        <taxon>Viridiplantae</taxon>
        <taxon>Streptophyta</taxon>
        <taxon>Embryophyta</taxon>
        <taxon>Tracheophyta</taxon>
        <taxon>Spermatophyta</taxon>
        <taxon>Magnoliopsida</taxon>
        <taxon>Liliopsida</taxon>
        <taxon>Asparagales</taxon>
        <taxon>Orchidaceae</taxon>
        <taxon>Epidendroideae</taxon>
        <taxon>Malaxideae</taxon>
        <taxon>Dendrobiinae</taxon>
        <taxon>Dendrobium</taxon>
    </lineage>
</organism>
<reference evidence="8 9" key="1">
    <citation type="journal article" date="2021" name="Hortic Res">
        <title>Chromosome-scale assembly of the Dendrobium chrysotoxum genome enhances the understanding of orchid evolution.</title>
        <authorList>
            <person name="Zhang Y."/>
            <person name="Zhang G.Q."/>
            <person name="Zhang D."/>
            <person name="Liu X.D."/>
            <person name="Xu X.Y."/>
            <person name="Sun W.H."/>
            <person name="Yu X."/>
            <person name="Zhu X."/>
            <person name="Wang Z.W."/>
            <person name="Zhao X."/>
            <person name="Zhong W.Y."/>
            <person name="Chen H."/>
            <person name="Yin W.L."/>
            <person name="Huang T."/>
            <person name="Niu S.C."/>
            <person name="Liu Z.J."/>
        </authorList>
    </citation>
    <scope>NUCLEOTIDE SEQUENCE [LARGE SCALE GENOMIC DNA]</scope>
    <source>
        <strain evidence="8">Lindl</strain>
    </source>
</reference>